<proteinExistence type="predicted"/>
<keyword evidence="4 6" id="KW-0560">Oxidoreductase</keyword>
<reference evidence="6 7" key="1">
    <citation type="submission" date="2024-03" db="EMBL/GenBank/DDBJ databases">
        <title>The complete genome of Streptomyces sirii sp.nov.</title>
        <authorList>
            <person name="Zakalyukina Y.V."/>
            <person name="Belik A.R."/>
            <person name="Biryukov M.V."/>
            <person name="Baturina O.A."/>
            <person name="Kabilov M.R."/>
        </authorList>
    </citation>
    <scope>NUCLEOTIDE SEQUENCE [LARGE SCALE GENOMIC DNA]</scope>
    <source>
        <strain evidence="6 7">BP-8</strain>
    </source>
</reference>
<dbReference type="Pfam" id="PF01266">
    <property type="entry name" value="DAO"/>
    <property type="match status" value="1"/>
</dbReference>
<dbReference type="EMBL" id="CP147982">
    <property type="protein sequence ID" value="WXK77664.1"/>
    <property type="molecule type" value="Genomic_DNA"/>
</dbReference>
<dbReference type="PANTHER" id="PTHR10961:SF7">
    <property type="entry name" value="FAD DEPENDENT OXIDOREDUCTASE DOMAIN-CONTAINING PROTEIN"/>
    <property type="match status" value="1"/>
</dbReference>
<dbReference type="InterPro" id="IPR036188">
    <property type="entry name" value="FAD/NAD-bd_sf"/>
</dbReference>
<dbReference type="PANTHER" id="PTHR10961">
    <property type="entry name" value="PEROXISOMAL SARCOSINE OXIDASE"/>
    <property type="match status" value="1"/>
</dbReference>
<dbReference type="RefSeq" id="WP_399146707.1">
    <property type="nucleotide sequence ID" value="NZ_CP147982.1"/>
</dbReference>
<evidence type="ECO:0000256" key="2">
    <source>
        <dbReference type="ARBA" id="ARBA00022630"/>
    </source>
</evidence>
<evidence type="ECO:0000256" key="1">
    <source>
        <dbReference type="ARBA" id="ARBA00001974"/>
    </source>
</evidence>
<name>A0ABZ2QRD6_9ACTN</name>
<evidence type="ECO:0000256" key="3">
    <source>
        <dbReference type="ARBA" id="ARBA00022827"/>
    </source>
</evidence>
<dbReference type="NCBIfam" id="NF008425">
    <property type="entry name" value="PRK11259.1"/>
    <property type="match status" value="1"/>
</dbReference>
<dbReference type="InterPro" id="IPR006076">
    <property type="entry name" value="FAD-dep_OxRdtase"/>
</dbReference>
<dbReference type="EC" id="1.5.3.2" evidence="6"/>
<accession>A0ABZ2QRD6</accession>
<dbReference type="SUPFAM" id="SSF51905">
    <property type="entry name" value="FAD/NAD(P)-binding domain"/>
    <property type="match status" value="1"/>
</dbReference>
<dbReference type="Proteomes" id="UP001626628">
    <property type="component" value="Chromosome"/>
</dbReference>
<evidence type="ECO:0000256" key="4">
    <source>
        <dbReference type="ARBA" id="ARBA00023002"/>
    </source>
</evidence>
<feature type="domain" description="FAD dependent oxidoreductase" evidence="5">
    <location>
        <begin position="6"/>
        <end position="358"/>
    </location>
</feature>
<dbReference type="InterPro" id="IPR045170">
    <property type="entry name" value="MTOX"/>
</dbReference>
<dbReference type="GO" id="GO:0050131">
    <property type="term" value="F:N-methyl-L-amino-acid oxidase activity"/>
    <property type="evidence" value="ECO:0007669"/>
    <property type="project" value="UniProtKB-EC"/>
</dbReference>
<dbReference type="SUPFAM" id="SSF54373">
    <property type="entry name" value="FAD-linked reductases, C-terminal domain"/>
    <property type="match status" value="1"/>
</dbReference>
<keyword evidence="7" id="KW-1185">Reference proteome</keyword>
<keyword evidence="2" id="KW-0285">Flavoprotein</keyword>
<organism evidence="6 7">
    <name type="scientific">Streptomyces sirii</name>
    <dbReference type="NCBI Taxonomy" id="3127701"/>
    <lineage>
        <taxon>Bacteria</taxon>
        <taxon>Bacillati</taxon>
        <taxon>Actinomycetota</taxon>
        <taxon>Actinomycetes</taxon>
        <taxon>Kitasatosporales</taxon>
        <taxon>Streptomycetaceae</taxon>
        <taxon>Streptomyces</taxon>
    </lineage>
</organism>
<evidence type="ECO:0000313" key="6">
    <source>
        <dbReference type="EMBL" id="WXK77664.1"/>
    </source>
</evidence>
<protein>
    <submittedName>
        <fullName evidence="6">N-methyl-L-tryptophan oxidase</fullName>
        <ecNumber evidence="6">1.5.3.2</ecNumber>
    </submittedName>
</protein>
<sequence length="383" mass="41074">MGKQYDVAVVGLGGLGSAAANALATAGLKVLGLERFSPVHDLGASHGESRGVWQAYFMGPEYVPYLRRAYTLWSELEEASGERLFHRTGGLCLGPADGALIPAARESAEKCGLEHEYLTADEVHARYPQFEPAPDCVAVYDPGSGYVQPEQTVRVGLALAQRHSADLHFNETVREITENPGGARVSTDRGTYDVGHVVVTAGCWSPGLLPELTFPVDVLRKVMLWFEPDGGAQDFQPGRFPYWIWEGDGMVGYGHPAANGLHGGVKAGVHSGGTPTDADGVDRYVQHREIAEIQDFLRTRIPRLGASGRYRKSAVCLYDNTPDQAFVIGPASAHGRVVVAAGTSGHAFKFLPAIGESVMEIVTKGSAGQNLSIFDPARFAVSR</sequence>
<comment type="cofactor">
    <cofactor evidence="1">
        <name>FAD</name>
        <dbReference type="ChEBI" id="CHEBI:57692"/>
    </cofactor>
</comment>
<keyword evidence="3" id="KW-0274">FAD</keyword>
<dbReference type="Gene3D" id="3.50.50.60">
    <property type="entry name" value="FAD/NAD(P)-binding domain"/>
    <property type="match status" value="1"/>
</dbReference>
<evidence type="ECO:0000259" key="5">
    <source>
        <dbReference type="Pfam" id="PF01266"/>
    </source>
</evidence>
<gene>
    <name evidence="6" type="primary">solA</name>
    <name evidence="6" type="ORF">WAB15_17575</name>
</gene>
<evidence type="ECO:0000313" key="7">
    <source>
        <dbReference type="Proteomes" id="UP001626628"/>
    </source>
</evidence>
<dbReference type="Gene3D" id="3.30.9.10">
    <property type="entry name" value="D-Amino Acid Oxidase, subunit A, domain 2"/>
    <property type="match status" value="1"/>
</dbReference>